<dbReference type="GeneID" id="77731172"/>
<name>A0AA38HER0_9TREE</name>
<dbReference type="Proteomes" id="UP001164286">
    <property type="component" value="Unassembled WGS sequence"/>
</dbReference>
<comment type="caution">
    <text evidence="1">The sequence shown here is derived from an EMBL/GenBank/DDBJ whole genome shotgun (WGS) entry which is preliminary data.</text>
</comment>
<protein>
    <submittedName>
        <fullName evidence="1">Uncharacterized protein</fullName>
    </submittedName>
</protein>
<dbReference type="AlphaFoldDB" id="A0AA38HER0"/>
<evidence type="ECO:0000313" key="2">
    <source>
        <dbReference type="Proteomes" id="UP001164286"/>
    </source>
</evidence>
<keyword evidence="2" id="KW-1185">Reference proteome</keyword>
<sequence>MPSEKDYEDWAFSVVLQQVWTNESVLLVGQALAAYTNQACTVETREMASKTYPWAHHHFITNSGFRRYFKLGSDGDPEPKTAAGEPFSSALHPAIFGKFSVPGKRATWRLSGLILIWCLLLQAARRLHDEIESAAEAGTCLPTQAYDRASLPDASRSRGWGVYRMQTPDGRGIHGQTAEPFPVRAHDYTSGSYQSACIKSLSTDIQADGASRLELASRYLGALAPTALGNLLGVEALFIAIANTTSPRFGGNAYLTDASLSLLRPTPLSSFSYLRAYRAEWKDRMTRKEYNKGRTVLLPLDTDKEFWGKAYLHCFAEDERDRMNPRTLQRIIYNIHRLAVQSPELGIPSLGDVWPIGLPRSARMYFIEEEPEKEVEEESDGGSDM</sequence>
<dbReference type="EMBL" id="JAKWFO010000003">
    <property type="protein sequence ID" value="KAI9638014.1"/>
    <property type="molecule type" value="Genomic_DNA"/>
</dbReference>
<reference evidence="1" key="1">
    <citation type="journal article" date="2022" name="G3 (Bethesda)">
        <title>High quality genome of the basidiomycete yeast Dioszegia hungarica PDD-24b-2 isolated from cloud water.</title>
        <authorList>
            <person name="Jarrige D."/>
            <person name="Haridas S."/>
            <person name="Bleykasten-Grosshans C."/>
            <person name="Joly M."/>
            <person name="Nadalig T."/>
            <person name="Sancelme M."/>
            <person name="Vuilleumier S."/>
            <person name="Grigoriev I.V."/>
            <person name="Amato P."/>
            <person name="Bringel F."/>
        </authorList>
    </citation>
    <scope>NUCLEOTIDE SEQUENCE</scope>
    <source>
        <strain evidence="1">PDD-24b-2</strain>
    </source>
</reference>
<proteinExistence type="predicted"/>
<accession>A0AA38HER0</accession>
<dbReference type="RefSeq" id="XP_052947791.1">
    <property type="nucleotide sequence ID" value="XM_053091967.1"/>
</dbReference>
<gene>
    <name evidence="1" type="ORF">MKK02DRAFT_42398</name>
</gene>
<organism evidence="1 2">
    <name type="scientific">Dioszegia hungarica</name>
    <dbReference type="NCBI Taxonomy" id="4972"/>
    <lineage>
        <taxon>Eukaryota</taxon>
        <taxon>Fungi</taxon>
        <taxon>Dikarya</taxon>
        <taxon>Basidiomycota</taxon>
        <taxon>Agaricomycotina</taxon>
        <taxon>Tremellomycetes</taxon>
        <taxon>Tremellales</taxon>
        <taxon>Bulleribasidiaceae</taxon>
        <taxon>Dioszegia</taxon>
    </lineage>
</organism>
<evidence type="ECO:0000313" key="1">
    <source>
        <dbReference type="EMBL" id="KAI9638014.1"/>
    </source>
</evidence>